<protein>
    <submittedName>
        <fullName evidence="1">Uncharacterized protein</fullName>
    </submittedName>
</protein>
<name>A0A8S5V6D4_9VIRU</name>
<organism evidence="1">
    <name type="scientific">Inoviridae sp. ctDDr4</name>
    <dbReference type="NCBI Taxonomy" id="2825777"/>
    <lineage>
        <taxon>Viruses</taxon>
        <taxon>Monodnaviria</taxon>
        <taxon>Loebvirae</taxon>
        <taxon>Hofneiviricota</taxon>
        <taxon>Faserviricetes</taxon>
        <taxon>Tubulavirales</taxon>
        <taxon>Inoviridae</taxon>
    </lineage>
</organism>
<evidence type="ECO:0000313" key="1">
    <source>
        <dbReference type="EMBL" id="DAG02167.1"/>
    </source>
</evidence>
<accession>A0A8S5V6D4</accession>
<dbReference type="EMBL" id="BK016205">
    <property type="protein sequence ID" value="DAG02167.1"/>
    <property type="molecule type" value="Genomic_DNA"/>
</dbReference>
<proteinExistence type="predicted"/>
<sequence length="62" mass="7562">MIREFTSLRKYDVLDPNFILAWCGMIHEIYDLTKREKFLISKIEYYAEQLVEVMEVNDEEEI</sequence>
<reference evidence="1" key="1">
    <citation type="journal article" date="2021" name="Proc. Natl. Acad. Sci. U.S.A.">
        <title>A Catalog of Tens of Thousands of Viruses from Human Metagenomes Reveals Hidden Associations with Chronic Diseases.</title>
        <authorList>
            <person name="Tisza M.J."/>
            <person name="Buck C.B."/>
        </authorList>
    </citation>
    <scope>NUCLEOTIDE SEQUENCE</scope>
    <source>
        <strain evidence="1">CtDDr4</strain>
    </source>
</reference>